<evidence type="ECO:0000259" key="1">
    <source>
        <dbReference type="Pfam" id="PF12728"/>
    </source>
</evidence>
<protein>
    <submittedName>
        <fullName evidence="2">Helix-turn-helix domain-containing protein</fullName>
    </submittedName>
</protein>
<dbReference type="InterPro" id="IPR010093">
    <property type="entry name" value="SinI_DNA-bd"/>
</dbReference>
<sequence>MKTDILLTKKQASERLGVSERTIDRMIVNGELQRVRVRGCVRIRKSEIVQLIGGVEA</sequence>
<evidence type="ECO:0000313" key="2">
    <source>
        <dbReference type="EMBL" id="WPJ97641.1"/>
    </source>
</evidence>
<accession>A0ABZ0RRA4</accession>
<organism evidence="2 3">
    <name type="scientific">Coraliomargarita algicola</name>
    <dbReference type="NCBI Taxonomy" id="3092156"/>
    <lineage>
        <taxon>Bacteria</taxon>
        <taxon>Pseudomonadati</taxon>
        <taxon>Verrucomicrobiota</taxon>
        <taxon>Opitutia</taxon>
        <taxon>Puniceicoccales</taxon>
        <taxon>Coraliomargaritaceae</taxon>
        <taxon>Coraliomargarita</taxon>
    </lineage>
</organism>
<dbReference type="NCBIfam" id="TIGR01764">
    <property type="entry name" value="excise"/>
    <property type="match status" value="1"/>
</dbReference>
<dbReference type="EMBL" id="CP138858">
    <property type="protein sequence ID" value="WPJ97641.1"/>
    <property type="molecule type" value="Genomic_DNA"/>
</dbReference>
<dbReference type="Pfam" id="PF12728">
    <property type="entry name" value="HTH_17"/>
    <property type="match status" value="1"/>
</dbReference>
<dbReference type="InterPro" id="IPR009061">
    <property type="entry name" value="DNA-bd_dom_put_sf"/>
</dbReference>
<proteinExistence type="predicted"/>
<dbReference type="Proteomes" id="UP001324993">
    <property type="component" value="Chromosome"/>
</dbReference>
<feature type="domain" description="Helix-turn-helix" evidence="1">
    <location>
        <begin position="6"/>
        <end position="52"/>
    </location>
</feature>
<keyword evidence="3" id="KW-1185">Reference proteome</keyword>
<dbReference type="SUPFAM" id="SSF46955">
    <property type="entry name" value="Putative DNA-binding domain"/>
    <property type="match status" value="1"/>
</dbReference>
<dbReference type="InterPro" id="IPR041657">
    <property type="entry name" value="HTH_17"/>
</dbReference>
<evidence type="ECO:0000313" key="3">
    <source>
        <dbReference type="Proteomes" id="UP001324993"/>
    </source>
</evidence>
<reference evidence="2 3" key="1">
    <citation type="submission" date="2023-11" db="EMBL/GenBank/DDBJ databases">
        <title>Coraliomargarita sp. nov., isolated from marine algae.</title>
        <authorList>
            <person name="Lee J.K."/>
            <person name="Baek J.H."/>
            <person name="Kim J.M."/>
            <person name="Choi D.G."/>
            <person name="Jeon C.O."/>
        </authorList>
    </citation>
    <scope>NUCLEOTIDE SEQUENCE [LARGE SCALE GENOMIC DNA]</scope>
    <source>
        <strain evidence="2 3">J2-16</strain>
    </source>
</reference>
<dbReference type="RefSeq" id="WP_319834478.1">
    <property type="nucleotide sequence ID" value="NZ_CP138858.1"/>
</dbReference>
<name>A0ABZ0RRA4_9BACT</name>
<gene>
    <name evidence="2" type="ORF">SH580_07955</name>
</gene>